<proteinExistence type="predicted"/>
<sequence>MKLLLAQIFDLLAAMQDIATAQGKHSLSELQISSMRAVYQHVFTHEDELEFSMLPSMTAQKFPQCFSEKNTAEYVLRFLVVTALMDGEINQEKIQSVLDYAKAANLYPHYLLQLQKTLDGDMPWLIKDIMHKNLESFDLFPDLHDDKEIDNWLFPYRGDNKNPKLVAEYEHLSTLPKDSFGHGIWKQFKDNQYHFPGEEEGVNYTFVMPHDSLHVLSDYDTTPLGELLVSTFTSTMLEKKSIEGHIIPVMYSFYLGIKINDLAGASRINMNPYAFWEAWYRGSQMQVNLFSSNWSIWDVAEIPLAKLRQLYCVLPKRIK</sequence>
<accession>A0A6F8T3E4</accession>
<reference evidence="1" key="1">
    <citation type="journal article" date="2020" name="Microbiol. Resour. Announc.">
        <title>Complete Genome Sequence of Novel Psychrotolerant Legionella Strain TUM19329, Isolated from Antarctic Lake Sediment.</title>
        <authorList>
            <person name="Shimada S."/>
            <person name="Nakai R."/>
            <person name="Aoki K."/>
            <person name="Shimoeda N."/>
            <person name="Ohno G."/>
            <person name="Miyazaki Y."/>
            <person name="Kudoh S."/>
            <person name="Imura S."/>
            <person name="Watanabe K."/>
            <person name="Ishii Y."/>
            <person name="Tateda K."/>
        </authorList>
    </citation>
    <scope>NUCLEOTIDE SEQUENCE [LARGE SCALE GENOMIC DNA]</scope>
    <source>
        <strain evidence="1">TUM19329</strain>
    </source>
</reference>
<protein>
    <submittedName>
        <fullName evidence="1">Uncharacterized protein</fullName>
    </submittedName>
</protein>
<dbReference type="RefSeq" id="WP_173236411.1">
    <property type="nucleotide sequence ID" value="NZ_AP022839.1"/>
</dbReference>
<organism evidence="1 2">
    <name type="scientific">Legionella antarctica</name>
    <dbReference type="NCBI Taxonomy" id="2708020"/>
    <lineage>
        <taxon>Bacteria</taxon>
        <taxon>Pseudomonadati</taxon>
        <taxon>Pseudomonadota</taxon>
        <taxon>Gammaproteobacteria</taxon>
        <taxon>Legionellales</taxon>
        <taxon>Legionellaceae</taxon>
        <taxon>Legionella</taxon>
    </lineage>
</organism>
<dbReference type="AlphaFoldDB" id="A0A6F8T3E4"/>
<dbReference type="KEGG" id="lant:TUM19329_09030"/>
<keyword evidence="2" id="KW-1185">Reference proteome</keyword>
<name>A0A6F8T3E4_9GAMM</name>
<dbReference type="EMBL" id="AP022839">
    <property type="protein sequence ID" value="BCA94542.1"/>
    <property type="molecule type" value="Genomic_DNA"/>
</dbReference>
<evidence type="ECO:0000313" key="1">
    <source>
        <dbReference type="EMBL" id="BCA94542.1"/>
    </source>
</evidence>
<evidence type="ECO:0000313" key="2">
    <source>
        <dbReference type="Proteomes" id="UP000502894"/>
    </source>
</evidence>
<dbReference type="Proteomes" id="UP000502894">
    <property type="component" value="Chromosome"/>
</dbReference>
<gene>
    <name evidence="1" type="ORF">TUM19329_09030</name>
</gene>